<gene>
    <name evidence="1" type="ORF">G5C51_40340</name>
</gene>
<dbReference type="Proteomes" id="UP000481583">
    <property type="component" value="Unassembled WGS sequence"/>
</dbReference>
<evidence type="ECO:0000313" key="2">
    <source>
        <dbReference type="Proteomes" id="UP000481583"/>
    </source>
</evidence>
<sequence length="324" mass="33887">MVSPVSVSPVVRSKAERLGAAGQEWLGRLPATVGELAARWSLDLGPALPGGSEGYVARARTAAGEDVVLKVALPGNGDREAAVLRRAGGRGYARLLAHDPGRDAMLLEALGASLEQLRWPVERQIDVLCATLRLAWRVEPGAGDVSEEKAAGLGELVARLWEELGRPCPEAVVRRALGYARRRAAGDAPERAVLVHGDPHPGNALQRAGAAGGSGDMGDLGSFAFVDPDGFRCDPAYDLGVVLRDWCAELLAAADPAALARRYCARIAAGGGADAVAVWEWGYLERVSTGLYLLAHGAAAEARPFLETAEILLGAAPPSSRNEG</sequence>
<dbReference type="Pfam" id="PF04655">
    <property type="entry name" value="APH_6_hur"/>
    <property type="match status" value="1"/>
</dbReference>
<dbReference type="GO" id="GO:0019748">
    <property type="term" value="P:secondary metabolic process"/>
    <property type="evidence" value="ECO:0007669"/>
    <property type="project" value="InterPro"/>
</dbReference>
<protein>
    <submittedName>
        <fullName evidence="1">Phosphotransferase</fullName>
    </submittedName>
</protein>
<dbReference type="InterPro" id="IPR011009">
    <property type="entry name" value="Kinase-like_dom_sf"/>
</dbReference>
<reference evidence="1 2" key="1">
    <citation type="submission" date="2020-02" db="EMBL/GenBank/DDBJ databases">
        <title>Whole-genome analyses of novel actinobacteria.</title>
        <authorList>
            <person name="Sahin N."/>
        </authorList>
    </citation>
    <scope>NUCLEOTIDE SEQUENCE [LARGE SCALE GENOMIC DNA]</scope>
    <source>
        <strain evidence="1 2">A7024</strain>
    </source>
</reference>
<name>A0A6G4UD15_9ACTN</name>
<comment type="caution">
    <text evidence="1">The sequence shown here is derived from an EMBL/GenBank/DDBJ whole genome shotgun (WGS) entry which is preliminary data.</text>
</comment>
<organism evidence="1 2">
    <name type="scientific">Streptomyces coryli</name>
    <dbReference type="NCBI Taxonomy" id="1128680"/>
    <lineage>
        <taxon>Bacteria</taxon>
        <taxon>Bacillati</taxon>
        <taxon>Actinomycetota</taxon>
        <taxon>Actinomycetes</taxon>
        <taxon>Kitasatosporales</taxon>
        <taxon>Streptomycetaceae</taxon>
        <taxon>Streptomyces</taxon>
    </lineage>
</organism>
<accession>A0A6G4UD15</accession>
<dbReference type="RefSeq" id="WP_165245661.1">
    <property type="nucleotide sequence ID" value="NZ_JAAKZV010000413.1"/>
</dbReference>
<dbReference type="GO" id="GO:0016773">
    <property type="term" value="F:phosphotransferase activity, alcohol group as acceptor"/>
    <property type="evidence" value="ECO:0007669"/>
    <property type="project" value="InterPro"/>
</dbReference>
<dbReference type="InterPro" id="IPR006748">
    <property type="entry name" value="NH2Glyco/OHUrea_AB-resist_kin"/>
</dbReference>
<keyword evidence="2" id="KW-1185">Reference proteome</keyword>
<dbReference type="EMBL" id="JAAKZV010000413">
    <property type="protein sequence ID" value="NGN70125.1"/>
    <property type="molecule type" value="Genomic_DNA"/>
</dbReference>
<proteinExistence type="predicted"/>
<keyword evidence="1" id="KW-0808">Transferase</keyword>
<evidence type="ECO:0000313" key="1">
    <source>
        <dbReference type="EMBL" id="NGN70125.1"/>
    </source>
</evidence>
<dbReference type="AlphaFoldDB" id="A0A6G4UD15"/>
<dbReference type="Gene3D" id="3.90.1200.10">
    <property type="match status" value="1"/>
</dbReference>
<dbReference type="SUPFAM" id="SSF56112">
    <property type="entry name" value="Protein kinase-like (PK-like)"/>
    <property type="match status" value="1"/>
</dbReference>